<reference evidence="1" key="2">
    <citation type="submission" date="2022-06" db="UniProtKB">
        <authorList>
            <consortium name="EnsemblMetazoa"/>
        </authorList>
    </citation>
    <scope>IDENTIFICATION</scope>
    <source>
        <strain evidence="1">PS312</strain>
    </source>
</reference>
<accession>A0A2A6CKC5</accession>
<evidence type="ECO:0000313" key="1">
    <source>
        <dbReference type="EnsemblMetazoa" id="PPA45669.1"/>
    </source>
</evidence>
<gene>
    <name evidence="1" type="primary">WBGene00284038</name>
</gene>
<dbReference type="EnsemblMetazoa" id="PPA45669.1">
    <property type="protein sequence ID" value="PPA45669.1"/>
    <property type="gene ID" value="WBGene00284038"/>
</dbReference>
<name>A0A2A6CKC5_PRIPA</name>
<protein>
    <submittedName>
        <fullName evidence="1">Uncharacterized protein</fullName>
    </submittedName>
</protein>
<proteinExistence type="predicted"/>
<accession>A0A8R1V0V5</accession>
<keyword evidence="2" id="KW-1185">Reference proteome</keyword>
<sequence length="69" mass="7422">MPGCGVFVGTHASEEARKRVATTRMRNRMRSGFTVAGMPGSGVFVGMHASEERKVTNSASAMQRPDSHI</sequence>
<reference evidence="2" key="1">
    <citation type="journal article" date="2008" name="Nat. Genet.">
        <title>The Pristionchus pacificus genome provides a unique perspective on nematode lifestyle and parasitism.</title>
        <authorList>
            <person name="Dieterich C."/>
            <person name="Clifton S.W."/>
            <person name="Schuster L.N."/>
            <person name="Chinwalla A."/>
            <person name="Delehaunty K."/>
            <person name="Dinkelacker I."/>
            <person name="Fulton L."/>
            <person name="Fulton R."/>
            <person name="Godfrey J."/>
            <person name="Minx P."/>
            <person name="Mitreva M."/>
            <person name="Roeseler W."/>
            <person name="Tian H."/>
            <person name="Witte H."/>
            <person name="Yang S.P."/>
            <person name="Wilson R.K."/>
            <person name="Sommer R.J."/>
        </authorList>
    </citation>
    <scope>NUCLEOTIDE SEQUENCE [LARGE SCALE GENOMIC DNA]</scope>
    <source>
        <strain evidence="2">PS312</strain>
    </source>
</reference>
<evidence type="ECO:0000313" key="2">
    <source>
        <dbReference type="Proteomes" id="UP000005239"/>
    </source>
</evidence>
<dbReference type="Proteomes" id="UP000005239">
    <property type="component" value="Unassembled WGS sequence"/>
</dbReference>
<organism evidence="1 2">
    <name type="scientific">Pristionchus pacificus</name>
    <name type="common">Parasitic nematode worm</name>
    <dbReference type="NCBI Taxonomy" id="54126"/>
    <lineage>
        <taxon>Eukaryota</taxon>
        <taxon>Metazoa</taxon>
        <taxon>Ecdysozoa</taxon>
        <taxon>Nematoda</taxon>
        <taxon>Chromadorea</taxon>
        <taxon>Rhabditida</taxon>
        <taxon>Rhabditina</taxon>
        <taxon>Diplogasteromorpha</taxon>
        <taxon>Diplogasteroidea</taxon>
        <taxon>Neodiplogasteridae</taxon>
        <taxon>Pristionchus</taxon>
    </lineage>
</organism>
<dbReference type="AlphaFoldDB" id="A0A2A6CKC5"/>